<keyword evidence="1" id="KW-0472">Membrane</keyword>
<protein>
    <recommendedName>
        <fullName evidence="3">DUF7027 domain-containing protein</fullName>
    </recommendedName>
</protein>
<dbReference type="EMBL" id="JH668462">
    <property type="protein sequence ID" value="KAG6454263.1"/>
    <property type="molecule type" value="Genomic_DNA"/>
</dbReference>
<dbReference type="AlphaFoldDB" id="A0A922CQM7"/>
<organism evidence="4 5">
    <name type="scientific">Manduca sexta</name>
    <name type="common">Tobacco hawkmoth</name>
    <name type="synonym">Tobacco hornworm</name>
    <dbReference type="NCBI Taxonomy" id="7130"/>
    <lineage>
        <taxon>Eukaryota</taxon>
        <taxon>Metazoa</taxon>
        <taxon>Ecdysozoa</taxon>
        <taxon>Arthropoda</taxon>
        <taxon>Hexapoda</taxon>
        <taxon>Insecta</taxon>
        <taxon>Pterygota</taxon>
        <taxon>Neoptera</taxon>
        <taxon>Endopterygota</taxon>
        <taxon>Lepidoptera</taxon>
        <taxon>Glossata</taxon>
        <taxon>Ditrysia</taxon>
        <taxon>Bombycoidea</taxon>
        <taxon>Sphingidae</taxon>
        <taxon>Sphinginae</taxon>
        <taxon>Sphingini</taxon>
        <taxon>Manduca</taxon>
    </lineage>
</organism>
<sequence>MCLSLNYFCCCFSLSAGAKIVSVVSTLCSAASVVLYGTPAALQYSSLPPGRLIFYSCVASVGLLQTIFGCLLIHGTFRKKPRYLWPWLVLSWSVCAALVVLSVTGTVLLRYNKNVEDNAEISTIIALYFLTSIILFYFVSVVSSRRHQMVQDDYKYLSKRLVKRATSYYY</sequence>
<keyword evidence="1" id="KW-0812">Transmembrane</keyword>
<evidence type="ECO:0000256" key="2">
    <source>
        <dbReference type="SAM" id="SignalP"/>
    </source>
</evidence>
<accession>A0A922CQM7</accession>
<evidence type="ECO:0000259" key="3">
    <source>
        <dbReference type="Pfam" id="PF22954"/>
    </source>
</evidence>
<dbReference type="Pfam" id="PF22954">
    <property type="entry name" value="DUF7027"/>
    <property type="match status" value="1"/>
</dbReference>
<proteinExistence type="predicted"/>
<gene>
    <name evidence="4" type="ORF">O3G_MSEX008594</name>
</gene>
<reference evidence="4" key="2">
    <citation type="submission" date="2020-12" db="EMBL/GenBank/DDBJ databases">
        <authorList>
            <person name="Kanost M."/>
        </authorList>
    </citation>
    <scope>NUCLEOTIDE SEQUENCE</scope>
</reference>
<keyword evidence="1" id="KW-1133">Transmembrane helix</keyword>
<comment type="caution">
    <text evidence="4">The sequence shown here is derived from an EMBL/GenBank/DDBJ whole genome shotgun (WGS) entry which is preliminary data.</text>
</comment>
<name>A0A922CQM7_MANSE</name>
<feature type="transmembrane region" description="Helical" evidence="1">
    <location>
        <begin position="121"/>
        <end position="139"/>
    </location>
</feature>
<feature type="transmembrane region" description="Helical" evidence="1">
    <location>
        <begin position="7"/>
        <end position="32"/>
    </location>
</feature>
<evidence type="ECO:0000313" key="4">
    <source>
        <dbReference type="EMBL" id="KAG6454263.1"/>
    </source>
</evidence>
<feature type="transmembrane region" description="Helical" evidence="1">
    <location>
        <begin position="52"/>
        <end position="73"/>
    </location>
</feature>
<reference evidence="4" key="1">
    <citation type="journal article" date="2016" name="Insect Biochem. Mol. Biol.">
        <title>Multifaceted biological insights from a draft genome sequence of the tobacco hornworm moth, Manduca sexta.</title>
        <authorList>
            <person name="Kanost M.R."/>
            <person name="Arrese E.L."/>
            <person name="Cao X."/>
            <person name="Chen Y.R."/>
            <person name="Chellapilla S."/>
            <person name="Goldsmith M.R."/>
            <person name="Grosse-Wilde E."/>
            <person name="Heckel D.G."/>
            <person name="Herndon N."/>
            <person name="Jiang H."/>
            <person name="Papanicolaou A."/>
            <person name="Qu J."/>
            <person name="Soulages J.L."/>
            <person name="Vogel H."/>
            <person name="Walters J."/>
            <person name="Waterhouse R.M."/>
            <person name="Ahn S.J."/>
            <person name="Almeida F.C."/>
            <person name="An C."/>
            <person name="Aqrawi P."/>
            <person name="Bretschneider A."/>
            <person name="Bryant W.B."/>
            <person name="Bucks S."/>
            <person name="Chao H."/>
            <person name="Chevignon G."/>
            <person name="Christen J.M."/>
            <person name="Clarke D.F."/>
            <person name="Dittmer N.T."/>
            <person name="Ferguson L.C.F."/>
            <person name="Garavelou S."/>
            <person name="Gordon K.H.J."/>
            <person name="Gunaratna R.T."/>
            <person name="Han Y."/>
            <person name="Hauser F."/>
            <person name="He Y."/>
            <person name="Heidel-Fischer H."/>
            <person name="Hirsh A."/>
            <person name="Hu Y."/>
            <person name="Jiang H."/>
            <person name="Kalra D."/>
            <person name="Klinner C."/>
            <person name="Konig C."/>
            <person name="Kovar C."/>
            <person name="Kroll A.R."/>
            <person name="Kuwar S.S."/>
            <person name="Lee S.L."/>
            <person name="Lehman R."/>
            <person name="Li K."/>
            <person name="Li Z."/>
            <person name="Liang H."/>
            <person name="Lovelace S."/>
            <person name="Lu Z."/>
            <person name="Mansfield J.H."/>
            <person name="McCulloch K.J."/>
            <person name="Mathew T."/>
            <person name="Morton B."/>
            <person name="Muzny D.M."/>
            <person name="Neunemann D."/>
            <person name="Ongeri F."/>
            <person name="Pauchet Y."/>
            <person name="Pu L.L."/>
            <person name="Pyrousis I."/>
            <person name="Rao X.J."/>
            <person name="Redding A."/>
            <person name="Roesel C."/>
            <person name="Sanchez-Gracia A."/>
            <person name="Schaack S."/>
            <person name="Shukla A."/>
            <person name="Tetreau G."/>
            <person name="Wang Y."/>
            <person name="Xiong G.H."/>
            <person name="Traut W."/>
            <person name="Walsh T.K."/>
            <person name="Worley K.C."/>
            <person name="Wu D."/>
            <person name="Wu W."/>
            <person name="Wu Y.Q."/>
            <person name="Zhang X."/>
            <person name="Zou Z."/>
            <person name="Zucker H."/>
            <person name="Briscoe A.D."/>
            <person name="Burmester T."/>
            <person name="Clem R.J."/>
            <person name="Feyereisen R."/>
            <person name="Grimmelikhuijzen C.J.P."/>
            <person name="Hamodrakas S.J."/>
            <person name="Hansson B.S."/>
            <person name="Huguet E."/>
            <person name="Jermiin L.S."/>
            <person name="Lan Q."/>
            <person name="Lehman H.K."/>
            <person name="Lorenzen M."/>
            <person name="Merzendorfer H."/>
            <person name="Michalopoulos I."/>
            <person name="Morton D.B."/>
            <person name="Muthukrishnan S."/>
            <person name="Oakeshott J.G."/>
            <person name="Palmer W."/>
            <person name="Park Y."/>
            <person name="Passarelli A.L."/>
            <person name="Rozas J."/>
            <person name="Schwartz L.M."/>
            <person name="Smith W."/>
            <person name="Southgate A."/>
            <person name="Vilcinskas A."/>
            <person name="Vogt R."/>
            <person name="Wang P."/>
            <person name="Werren J."/>
            <person name="Yu X.Q."/>
            <person name="Zhou J.J."/>
            <person name="Brown S.J."/>
            <person name="Scherer S.E."/>
            <person name="Richards S."/>
            <person name="Blissard G.W."/>
        </authorList>
    </citation>
    <scope>NUCLEOTIDE SEQUENCE</scope>
</reference>
<feature type="domain" description="DUF7027" evidence="3">
    <location>
        <begin position="17"/>
        <end position="107"/>
    </location>
</feature>
<keyword evidence="5" id="KW-1185">Reference proteome</keyword>
<feature type="transmembrane region" description="Helical" evidence="1">
    <location>
        <begin position="85"/>
        <end position="109"/>
    </location>
</feature>
<feature type="chain" id="PRO_5037173033" description="DUF7027 domain-containing protein" evidence="2">
    <location>
        <begin position="18"/>
        <end position="170"/>
    </location>
</feature>
<keyword evidence="2" id="KW-0732">Signal</keyword>
<dbReference type="Proteomes" id="UP000791440">
    <property type="component" value="Unassembled WGS sequence"/>
</dbReference>
<evidence type="ECO:0000256" key="1">
    <source>
        <dbReference type="SAM" id="Phobius"/>
    </source>
</evidence>
<evidence type="ECO:0000313" key="5">
    <source>
        <dbReference type="Proteomes" id="UP000791440"/>
    </source>
</evidence>
<dbReference type="InterPro" id="IPR054291">
    <property type="entry name" value="DUF7027"/>
</dbReference>
<feature type="signal peptide" evidence="2">
    <location>
        <begin position="1"/>
        <end position="17"/>
    </location>
</feature>